<dbReference type="InterPro" id="IPR020849">
    <property type="entry name" value="Small_GTPase_Ras-type"/>
</dbReference>
<evidence type="ECO:0000256" key="6">
    <source>
        <dbReference type="ARBA" id="ARBA00023134"/>
    </source>
</evidence>
<evidence type="ECO:0000256" key="8">
    <source>
        <dbReference type="ARBA" id="ARBA00023288"/>
    </source>
</evidence>
<dbReference type="OMA" id="SARHNEN"/>
<dbReference type="SUPFAM" id="SSF52540">
    <property type="entry name" value="P-loop containing nucleoside triphosphate hydrolases"/>
    <property type="match status" value="1"/>
</dbReference>
<dbReference type="InterPro" id="IPR005225">
    <property type="entry name" value="Small_GTP-bd"/>
</dbReference>
<organism evidence="13 14">
    <name type="scientific">Heterostelium pallidum (strain ATCC 26659 / Pp 5 / PN500)</name>
    <name type="common">Cellular slime mold</name>
    <name type="synonym">Polysphondylium pallidum</name>
    <dbReference type="NCBI Taxonomy" id="670386"/>
    <lineage>
        <taxon>Eukaryota</taxon>
        <taxon>Amoebozoa</taxon>
        <taxon>Evosea</taxon>
        <taxon>Eumycetozoa</taxon>
        <taxon>Dictyostelia</taxon>
        <taxon>Acytosteliales</taxon>
        <taxon>Acytosteliaceae</taxon>
        <taxon>Heterostelium</taxon>
    </lineage>
</organism>
<dbReference type="PROSITE" id="PS51421">
    <property type="entry name" value="RAS"/>
    <property type="match status" value="1"/>
</dbReference>
<gene>
    <name evidence="13" type="primary">rheb</name>
    <name evidence="13" type="ORF">PPL_07264</name>
</gene>
<dbReference type="PRINTS" id="PR00449">
    <property type="entry name" value="RASTRNSFRMNG"/>
</dbReference>
<accession>D3BEU9</accession>
<dbReference type="InterPro" id="IPR027417">
    <property type="entry name" value="P-loop_NTPase"/>
</dbReference>
<dbReference type="FunCoup" id="D3BEU9">
    <property type="interactions" value="156"/>
</dbReference>
<evidence type="ECO:0000256" key="12">
    <source>
        <dbReference type="ARBA" id="ARBA00049117"/>
    </source>
</evidence>
<keyword evidence="2" id="KW-0479">Metal-binding</keyword>
<dbReference type="NCBIfam" id="TIGR00231">
    <property type="entry name" value="small_GTP"/>
    <property type="match status" value="1"/>
</dbReference>
<dbReference type="Proteomes" id="UP000001396">
    <property type="component" value="Unassembled WGS sequence"/>
</dbReference>
<dbReference type="SMART" id="SM00173">
    <property type="entry name" value="RAS"/>
    <property type="match status" value="1"/>
</dbReference>
<dbReference type="InParanoid" id="D3BEU9"/>
<dbReference type="AlphaFoldDB" id="D3BEU9"/>
<dbReference type="Gene3D" id="3.40.50.300">
    <property type="entry name" value="P-loop containing nucleotide triphosphate hydrolases"/>
    <property type="match status" value="1"/>
</dbReference>
<comment type="similarity">
    <text evidence="10">Belongs to the small GTPase superfamily. Rheb family.</text>
</comment>
<comment type="subcellular location">
    <subcellularLocation>
        <location evidence="11">Endomembrane system</location>
        <topology evidence="11">Lipid-anchor</topology>
        <orientation evidence="11">Cytoplasmic side</orientation>
    </subcellularLocation>
</comment>
<dbReference type="GeneID" id="31362745"/>
<keyword evidence="1" id="KW-0488">Methylation</keyword>
<name>D3BEU9_HETP5</name>
<evidence type="ECO:0000256" key="9">
    <source>
        <dbReference type="ARBA" id="ARBA00023289"/>
    </source>
</evidence>
<evidence type="ECO:0000256" key="3">
    <source>
        <dbReference type="ARBA" id="ARBA00022741"/>
    </source>
</evidence>
<keyword evidence="3" id="KW-0547">Nucleotide-binding</keyword>
<dbReference type="GO" id="GO:0005525">
    <property type="term" value="F:GTP binding"/>
    <property type="evidence" value="ECO:0007669"/>
    <property type="project" value="UniProtKB-KW"/>
</dbReference>
<dbReference type="FunFam" id="3.40.50.300:FF:000273">
    <property type="entry name" value="GTP-binding protein Rheb homolog"/>
    <property type="match status" value="1"/>
</dbReference>
<reference evidence="13 14" key="1">
    <citation type="journal article" date="2011" name="Genome Res.">
        <title>Phylogeny-wide analysis of social amoeba genomes highlights ancient origins for complex intercellular communication.</title>
        <authorList>
            <person name="Heidel A.J."/>
            <person name="Lawal H.M."/>
            <person name="Felder M."/>
            <person name="Schilde C."/>
            <person name="Helps N.R."/>
            <person name="Tunggal B."/>
            <person name="Rivero F."/>
            <person name="John U."/>
            <person name="Schleicher M."/>
            <person name="Eichinger L."/>
            <person name="Platzer M."/>
            <person name="Noegel A.A."/>
            <person name="Schaap P."/>
            <person name="Gloeckner G."/>
        </authorList>
    </citation>
    <scope>NUCLEOTIDE SEQUENCE [LARGE SCALE GENOMIC DNA]</scope>
    <source>
        <strain evidence="14">ATCC 26659 / Pp 5 / PN500</strain>
    </source>
</reference>
<keyword evidence="14" id="KW-1185">Reference proteome</keyword>
<keyword evidence="8" id="KW-0449">Lipoprotein</keyword>
<dbReference type="GO" id="GO:0003924">
    <property type="term" value="F:GTPase activity"/>
    <property type="evidence" value="ECO:0007669"/>
    <property type="project" value="InterPro"/>
</dbReference>
<evidence type="ECO:0000256" key="5">
    <source>
        <dbReference type="ARBA" id="ARBA00022842"/>
    </source>
</evidence>
<dbReference type="GO" id="GO:0016020">
    <property type="term" value="C:membrane"/>
    <property type="evidence" value="ECO:0007669"/>
    <property type="project" value="InterPro"/>
</dbReference>
<dbReference type="CDD" id="cd04137">
    <property type="entry name" value="RheB"/>
    <property type="match status" value="1"/>
</dbReference>
<dbReference type="SMART" id="SM00174">
    <property type="entry name" value="RHO"/>
    <property type="match status" value="1"/>
</dbReference>
<comment type="caution">
    <text evidence="13">The sequence shown here is derived from an EMBL/GenBank/DDBJ whole genome shotgun (WGS) entry which is preliminary data.</text>
</comment>
<dbReference type="PROSITE" id="PS51419">
    <property type="entry name" value="RAB"/>
    <property type="match status" value="1"/>
</dbReference>
<protein>
    <submittedName>
        <fullName evidence="13">Ras GTPase</fullName>
    </submittedName>
</protein>
<evidence type="ECO:0000256" key="7">
    <source>
        <dbReference type="ARBA" id="ARBA00023136"/>
    </source>
</evidence>
<evidence type="ECO:0000256" key="1">
    <source>
        <dbReference type="ARBA" id="ARBA00022481"/>
    </source>
</evidence>
<evidence type="ECO:0000313" key="13">
    <source>
        <dbReference type="EMBL" id="EFA80430.1"/>
    </source>
</evidence>
<evidence type="ECO:0000256" key="4">
    <source>
        <dbReference type="ARBA" id="ARBA00022801"/>
    </source>
</evidence>
<dbReference type="GO" id="GO:0007165">
    <property type="term" value="P:signal transduction"/>
    <property type="evidence" value="ECO:0007669"/>
    <property type="project" value="InterPro"/>
</dbReference>
<dbReference type="InterPro" id="IPR001806">
    <property type="entry name" value="Small_GTPase"/>
</dbReference>
<dbReference type="GO" id="GO:0012505">
    <property type="term" value="C:endomembrane system"/>
    <property type="evidence" value="ECO:0007669"/>
    <property type="project" value="UniProtKB-SubCell"/>
</dbReference>
<dbReference type="EMBL" id="ADBJ01000031">
    <property type="protein sequence ID" value="EFA80430.1"/>
    <property type="molecule type" value="Genomic_DNA"/>
</dbReference>
<keyword evidence="9" id="KW-0636">Prenylation</keyword>
<keyword evidence="4" id="KW-0378">Hydrolase</keyword>
<evidence type="ECO:0000256" key="2">
    <source>
        <dbReference type="ARBA" id="ARBA00022723"/>
    </source>
</evidence>
<dbReference type="STRING" id="670386.D3BEU9"/>
<evidence type="ECO:0000256" key="10">
    <source>
        <dbReference type="ARBA" id="ARBA00037969"/>
    </source>
</evidence>
<proteinExistence type="inferred from homology"/>
<sequence length="184" mass="20641">MAPQTKRKICVMGFRAVGKSTITIQYVDKHCPDTYNPTIENTFQKVIKLGSREYSTEIIDTAGQDEYSILQKQYSVGIHGYILVYSVTSASSLEVVKVLNDKILNALGTEKIPRVLVGNKSDLEGERQISKEEAQSLANKWECAFCECSGKNNVNVEEVFKLMLQEIDKSQQPEQQQNSGLTIK</sequence>
<comment type="catalytic activity">
    <reaction evidence="12">
        <text>GTP + H2O = GDP + phosphate + H(+)</text>
        <dbReference type="Rhea" id="RHEA:19669"/>
        <dbReference type="ChEBI" id="CHEBI:15377"/>
        <dbReference type="ChEBI" id="CHEBI:15378"/>
        <dbReference type="ChEBI" id="CHEBI:37565"/>
        <dbReference type="ChEBI" id="CHEBI:43474"/>
        <dbReference type="ChEBI" id="CHEBI:58189"/>
    </reaction>
    <physiologicalReaction direction="left-to-right" evidence="12">
        <dbReference type="Rhea" id="RHEA:19670"/>
    </physiologicalReaction>
</comment>
<keyword evidence="7" id="KW-0472">Membrane</keyword>
<dbReference type="SMART" id="SM00175">
    <property type="entry name" value="RAB"/>
    <property type="match status" value="1"/>
</dbReference>
<dbReference type="PANTHER" id="PTHR24070">
    <property type="entry name" value="RAS, DI-RAS, AND RHEB FAMILY MEMBERS OF SMALL GTPASE SUPERFAMILY"/>
    <property type="match status" value="1"/>
</dbReference>
<keyword evidence="6" id="KW-0342">GTP-binding</keyword>
<evidence type="ECO:0000256" key="11">
    <source>
        <dbReference type="ARBA" id="ARBA00046278"/>
    </source>
</evidence>
<keyword evidence="5" id="KW-0460">Magnesium</keyword>
<dbReference type="RefSeq" id="XP_020432550.1">
    <property type="nucleotide sequence ID" value="XM_020578102.1"/>
</dbReference>
<evidence type="ECO:0000313" key="14">
    <source>
        <dbReference type="Proteomes" id="UP000001396"/>
    </source>
</evidence>
<dbReference type="Pfam" id="PF00071">
    <property type="entry name" value="Ras"/>
    <property type="match status" value="1"/>
</dbReference>
<dbReference type="GO" id="GO:0046872">
    <property type="term" value="F:metal ion binding"/>
    <property type="evidence" value="ECO:0007669"/>
    <property type="project" value="UniProtKB-KW"/>
</dbReference>